<dbReference type="Pfam" id="PF00072">
    <property type="entry name" value="Response_reg"/>
    <property type="match status" value="1"/>
</dbReference>
<feature type="region of interest" description="Disordered" evidence="7">
    <location>
        <begin position="124"/>
        <end position="148"/>
    </location>
</feature>
<dbReference type="Proteomes" id="UP000430564">
    <property type="component" value="Unassembled WGS sequence"/>
</dbReference>
<evidence type="ECO:0000256" key="5">
    <source>
        <dbReference type="ARBA" id="ARBA00023163"/>
    </source>
</evidence>
<dbReference type="PANTHER" id="PTHR48111">
    <property type="entry name" value="REGULATOR OF RPOS"/>
    <property type="match status" value="1"/>
</dbReference>
<dbReference type="InterPro" id="IPR039420">
    <property type="entry name" value="WalR-like"/>
</dbReference>
<keyword evidence="3" id="KW-0805">Transcription regulation</keyword>
<gene>
    <name evidence="9" type="ORF">GBM95_00235</name>
</gene>
<proteinExistence type="predicted"/>
<dbReference type="FunFam" id="3.40.50.2300:FF:000018">
    <property type="entry name" value="DNA-binding transcriptional regulator NtrC"/>
    <property type="match status" value="1"/>
</dbReference>
<dbReference type="Gene3D" id="3.40.50.2300">
    <property type="match status" value="1"/>
</dbReference>
<protein>
    <submittedName>
        <fullName evidence="9">Response regulator</fullName>
    </submittedName>
</protein>
<evidence type="ECO:0000256" key="3">
    <source>
        <dbReference type="ARBA" id="ARBA00023015"/>
    </source>
</evidence>
<dbReference type="InterPro" id="IPR011006">
    <property type="entry name" value="CheY-like_superfamily"/>
</dbReference>
<keyword evidence="1 6" id="KW-0597">Phosphoprotein</keyword>
<sequence>MTEILIVDDELGIRNILSEILVESGYRVATAANANEARAKVAERQYDLVLLDIWMPDTDGLALLREWKYGGLLNFPVIIMSGHGSIDHAQRALDDGAVDFIEKPISLKRLLSAIQLGLVKWHEQQRQAAEEPPPEKRTRGRRRSMQQVQRLPAYEMPDYGLVLDFNRPFRDQLMDFERAYFKTVLNHLNHSMAELARHAGMERTHLYRKVRSLGINVEEMREEARRTAPMPPAGGGYAKPTCPVLAEIETSDENSIDNPTGSTLDRYPLNNTLK</sequence>
<dbReference type="GO" id="GO:0006355">
    <property type="term" value="P:regulation of DNA-templated transcription"/>
    <property type="evidence" value="ECO:0007669"/>
    <property type="project" value="TreeGrafter"/>
</dbReference>
<dbReference type="PANTHER" id="PTHR48111:SF1">
    <property type="entry name" value="TWO-COMPONENT RESPONSE REGULATOR ORR33"/>
    <property type="match status" value="1"/>
</dbReference>
<feature type="domain" description="Response regulatory" evidence="8">
    <location>
        <begin position="3"/>
        <end position="118"/>
    </location>
</feature>
<dbReference type="GO" id="GO:0000976">
    <property type="term" value="F:transcription cis-regulatory region binding"/>
    <property type="evidence" value="ECO:0007669"/>
    <property type="project" value="TreeGrafter"/>
</dbReference>
<dbReference type="SMART" id="SM00448">
    <property type="entry name" value="REC"/>
    <property type="match status" value="1"/>
</dbReference>
<dbReference type="SUPFAM" id="SSF46689">
    <property type="entry name" value="Homeodomain-like"/>
    <property type="match status" value="1"/>
</dbReference>
<dbReference type="PROSITE" id="PS50110">
    <property type="entry name" value="RESPONSE_REGULATORY"/>
    <property type="match status" value="1"/>
</dbReference>
<evidence type="ECO:0000256" key="1">
    <source>
        <dbReference type="ARBA" id="ARBA00022553"/>
    </source>
</evidence>
<evidence type="ECO:0000313" key="10">
    <source>
        <dbReference type="Proteomes" id="UP000430564"/>
    </source>
</evidence>
<accession>A0A6I1EWP6</accession>
<evidence type="ECO:0000256" key="7">
    <source>
        <dbReference type="SAM" id="MobiDB-lite"/>
    </source>
</evidence>
<dbReference type="InterPro" id="IPR009057">
    <property type="entry name" value="Homeodomain-like_sf"/>
</dbReference>
<dbReference type="GO" id="GO:0032993">
    <property type="term" value="C:protein-DNA complex"/>
    <property type="evidence" value="ECO:0007669"/>
    <property type="project" value="TreeGrafter"/>
</dbReference>
<evidence type="ECO:0000313" key="9">
    <source>
        <dbReference type="EMBL" id="KAB7663309.1"/>
    </source>
</evidence>
<feature type="region of interest" description="Disordered" evidence="7">
    <location>
        <begin position="250"/>
        <end position="274"/>
    </location>
</feature>
<evidence type="ECO:0000259" key="8">
    <source>
        <dbReference type="PROSITE" id="PS50110"/>
    </source>
</evidence>
<dbReference type="EMBL" id="WEHX01000001">
    <property type="protein sequence ID" value="KAB7663309.1"/>
    <property type="molecule type" value="Genomic_DNA"/>
</dbReference>
<keyword evidence="5" id="KW-0804">Transcription</keyword>
<feature type="compositionally biased region" description="Polar residues" evidence="7">
    <location>
        <begin position="256"/>
        <end position="274"/>
    </location>
</feature>
<organism evidence="9 10">
    <name type="scientific">Sutterella seckii</name>
    <dbReference type="NCBI Taxonomy" id="1944635"/>
    <lineage>
        <taxon>Bacteria</taxon>
        <taxon>Pseudomonadati</taxon>
        <taxon>Pseudomonadota</taxon>
        <taxon>Betaproteobacteria</taxon>
        <taxon>Burkholderiales</taxon>
        <taxon>Sutterellaceae</taxon>
        <taxon>Sutterella</taxon>
    </lineage>
</organism>
<dbReference type="GO" id="GO:0000156">
    <property type="term" value="F:phosphorelay response regulator activity"/>
    <property type="evidence" value="ECO:0007669"/>
    <property type="project" value="TreeGrafter"/>
</dbReference>
<dbReference type="SUPFAM" id="SSF52172">
    <property type="entry name" value="CheY-like"/>
    <property type="match status" value="1"/>
</dbReference>
<dbReference type="AlphaFoldDB" id="A0A6I1EWP6"/>
<dbReference type="RefSeq" id="WP_152157244.1">
    <property type="nucleotide sequence ID" value="NZ_WEHX01000001.1"/>
</dbReference>
<dbReference type="GO" id="GO:0005829">
    <property type="term" value="C:cytosol"/>
    <property type="evidence" value="ECO:0007669"/>
    <property type="project" value="TreeGrafter"/>
</dbReference>
<feature type="modified residue" description="4-aspartylphosphate" evidence="6">
    <location>
        <position position="52"/>
    </location>
</feature>
<name>A0A6I1EWP6_9BURK</name>
<feature type="compositionally biased region" description="Basic and acidic residues" evidence="7">
    <location>
        <begin position="124"/>
        <end position="137"/>
    </location>
</feature>
<reference evidence="9 10" key="1">
    <citation type="submission" date="2019-10" db="EMBL/GenBank/DDBJ databases">
        <title>Genome diversity of Sutterella seckii.</title>
        <authorList>
            <person name="Chaplin A.V."/>
            <person name="Sokolova S.R."/>
            <person name="Mosin K.A."/>
            <person name="Ivanova E.L."/>
            <person name="Kochetkova T.O."/>
            <person name="Goltsov A.Y."/>
            <person name="Trofimov D.Y."/>
            <person name="Efimov B.A."/>
        </authorList>
    </citation>
    <scope>NUCLEOTIDE SEQUENCE [LARGE SCALE GENOMIC DNA]</scope>
    <source>
        <strain evidence="9 10">ASD393</strain>
    </source>
</reference>
<comment type="caution">
    <text evidence="9">The sequence shown here is derived from an EMBL/GenBank/DDBJ whole genome shotgun (WGS) entry which is preliminary data.</text>
</comment>
<dbReference type="OrthoDB" id="9808843at2"/>
<dbReference type="Gene3D" id="1.10.10.60">
    <property type="entry name" value="Homeodomain-like"/>
    <property type="match status" value="1"/>
</dbReference>
<keyword evidence="4" id="KW-0238">DNA-binding</keyword>
<keyword evidence="2" id="KW-0902">Two-component regulatory system</keyword>
<evidence type="ECO:0000256" key="4">
    <source>
        <dbReference type="ARBA" id="ARBA00023125"/>
    </source>
</evidence>
<dbReference type="InterPro" id="IPR001789">
    <property type="entry name" value="Sig_transdc_resp-reg_receiver"/>
</dbReference>
<evidence type="ECO:0000256" key="6">
    <source>
        <dbReference type="PROSITE-ProRule" id="PRU00169"/>
    </source>
</evidence>
<evidence type="ECO:0000256" key="2">
    <source>
        <dbReference type="ARBA" id="ARBA00023012"/>
    </source>
</evidence>